<feature type="region of interest" description="Disordered" evidence="1">
    <location>
        <begin position="314"/>
        <end position="334"/>
    </location>
</feature>
<reference evidence="2" key="2">
    <citation type="submission" date="2023-05" db="EMBL/GenBank/DDBJ databases">
        <authorList>
            <consortium name="Lawrence Berkeley National Laboratory"/>
            <person name="Steindorff A."/>
            <person name="Hensen N."/>
            <person name="Bonometti L."/>
            <person name="Westerberg I."/>
            <person name="Brannstrom I.O."/>
            <person name="Guillou S."/>
            <person name="Cros-Aarteil S."/>
            <person name="Calhoun S."/>
            <person name="Haridas S."/>
            <person name="Kuo A."/>
            <person name="Mondo S."/>
            <person name="Pangilinan J."/>
            <person name="Riley R."/>
            <person name="Labutti K."/>
            <person name="Andreopoulos B."/>
            <person name="Lipzen A."/>
            <person name="Chen C."/>
            <person name="Yanf M."/>
            <person name="Daum C."/>
            <person name="Ng V."/>
            <person name="Clum A."/>
            <person name="Ohm R."/>
            <person name="Martin F."/>
            <person name="Silar P."/>
            <person name="Natvig D."/>
            <person name="Lalanne C."/>
            <person name="Gautier V."/>
            <person name="Ament-Velasquez S.L."/>
            <person name="Kruys A."/>
            <person name="Hutchinson M.I."/>
            <person name="Powell A.J."/>
            <person name="Barry K."/>
            <person name="Miller A.N."/>
            <person name="Grigoriev I.V."/>
            <person name="Debuchy R."/>
            <person name="Gladieux P."/>
            <person name="Thoren M.H."/>
            <person name="Johannesson H."/>
        </authorList>
    </citation>
    <scope>NUCLEOTIDE SEQUENCE</scope>
    <source>
        <strain evidence="2">CBS 532.94</strain>
    </source>
</reference>
<reference evidence="2" key="1">
    <citation type="journal article" date="2023" name="Mol. Phylogenet. Evol.">
        <title>Genome-scale phylogeny and comparative genomics of the fungal order Sordariales.</title>
        <authorList>
            <person name="Hensen N."/>
            <person name="Bonometti L."/>
            <person name="Westerberg I."/>
            <person name="Brannstrom I.O."/>
            <person name="Guillou S."/>
            <person name="Cros-Aarteil S."/>
            <person name="Calhoun S."/>
            <person name="Haridas S."/>
            <person name="Kuo A."/>
            <person name="Mondo S."/>
            <person name="Pangilinan J."/>
            <person name="Riley R."/>
            <person name="LaButti K."/>
            <person name="Andreopoulos B."/>
            <person name="Lipzen A."/>
            <person name="Chen C."/>
            <person name="Yan M."/>
            <person name="Daum C."/>
            <person name="Ng V."/>
            <person name="Clum A."/>
            <person name="Steindorff A."/>
            <person name="Ohm R.A."/>
            <person name="Martin F."/>
            <person name="Silar P."/>
            <person name="Natvig D.O."/>
            <person name="Lalanne C."/>
            <person name="Gautier V."/>
            <person name="Ament-Velasquez S.L."/>
            <person name="Kruys A."/>
            <person name="Hutchinson M.I."/>
            <person name="Powell A.J."/>
            <person name="Barry K."/>
            <person name="Miller A.N."/>
            <person name="Grigoriev I.V."/>
            <person name="Debuchy R."/>
            <person name="Gladieux P."/>
            <person name="Hiltunen Thoren M."/>
            <person name="Johannesson H."/>
        </authorList>
    </citation>
    <scope>NUCLEOTIDE SEQUENCE</scope>
    <source>
        <strain evidence="2">CBS 532.94</strain>
    </source>
</reference>
<gene>
    <name evidence="2" type="ORF">C8A03DRAFT_32970</name>
</gene>
<evidence type="ECO:0000313" key="2">
    <source>
        <dbReference type="EMBL" id="KAK4238971.1"/>
    </source>
</evidence>
<organism evidence="2 3">
    <name type="scientific">Achaetomium macrosporum</name>
    <dbReference type="NCBI Taxonomy" id="79813"/>
    <lineage>
        <taxon>Eukaryota</taxon>
        <taxon>Fungi</taxon>
        <taxon>Dikarya</taxon>
        <taxon>Ascomycota</taxon>
        <taxon>Pezizomycotina</taxon>
        <taxon>Sordariomycetes</taxon>
        <taxon>Sordariomycetidae</taxon>
        <taxon>Sordariales</taxon>
        <taxon>Chaetomiaceae</taxon>
        <taxon>Achaetomium</taxon>
    </lineage>
</organism>
<dbReference type="Proteomes" id="UP001303760">
    <property type="component" value="Unassembled WGS sequence"/>
</dbReference>
<name>A0AAN7CBG1_9PEZI</name>
<evidence type="ECO:0000313" key="3">
    <source>
        <dbReference type="Proteomes" id="UP001303760"/>
    </source>
</evidence>
<dbReference type="EMBL" id="MU860077">
    <property type="protein sequence ID" value="KAK4238971.1"/>
    <property type="molecule type" value="Genomic_DNA"/>
</dbReference>
<accession>A0AAN7CBG1</accession>
<proteinExistence type="predicted"/>
<comment type="caution">
    <text evidence="2">The sequence shown here is derived from an EMBL/GenBank/DDBJ whole genome shotgun (WGS) entry which is preliminary data.</text>
</comment>
<dbReference type="AlphaFoldDB" id="A0AAN7CBG1"/>
<keyword evidence="3" id="KW-1185">Reference proteome</keyword>
<feature type="compositionally biased region" description="Basic and acidic residues" evidence="1">
    <location>
        <begin position="314"/>
        <end position="323"/>
    </location>
</feature>
<sequence>MENDDAATQFKQQCLDRLDRILDGLQDLPRDGYVVDNDQLAVLDVRRARPLDVDDNSVDPAARFFQPRFSLDEARRMTEAYSAEPCARPRVVRWTRRCLSDPSPDPESFRSLCWPVEEARRRFRWVMAAVGDNRSWRLVPDADEHNFGVWRDSPWVESSVHAQPPDLTLRVCASPIDSVYPWLIESLLLLGEDRAHINAPHLGAVVLGSAESGEGDVLHSELIAAVGPLQLQFRRDDFWRHHTLPALVFSFQHDRLARITQSHFDGQSLVLRQSRLLDLYGDEPTVDAYHMMRWIANRPIGDARFGTADVKEEREIRDNHDSSAGKLPIMVGAD</sequence>
<evidence type="ECO:0000256" key="1">
    <source>
        <dbReference type="SAM" id="MobiDB-lite"/>
    </source>
</evidence>
<protein>
    <submittedName>
        <fullName evidence="2">Uncharacterized protein</fullName>
    </submittedName>
</protein>